<evidence type="ECO:0000313" key="2">
    <source>
        <dbReference type="EMBL" id="MBR8639538.1"/>
    </source>
</evidence>
<sequence>MGPGARRRPPTGRGARAAGRPRGTGGWAAADLSRTSWPLDQSLLGELDVACFCPSWLFGVVPGSTVLTLSQRATEAARAERHSGPFGVRALLDADAPGTPRPSASDLMMLAHGVRTLAESHPERLDSEIEARMELLRAHTAGRSWLAGPPRRPGRDLAAVLPTTLTPDAVRGVTDFLETWALAYGLADPARPTALRVGLYRTVTDDDLVRLLGLLDLLLGEAR</sequence>
<dbReference type="EMBL" id="JAGTPG010000001">
    <property type="protein sequence ID" value="MBR8639538.1"/>
    <property type="molecule type" value="Genomic_DNA"/>
</dbReference>
<proteinExistence type="predicted"/>
<protein>
    <submittedName>
        <fullName evidence="2">Uncharacterized protein</fullName>
    </submittedName>
</protein>
<evidence type="ECO:0000313" key="3">
    <source>
        <dbReference type="Proteomes" id="UP000682308"/>
    </source>
</evidence>
<organism evidence="2 3">
    <name type="scientific">Streptomyces tuirus</name>
    <dbReference type="NCBI Taxonomy" id="68278"/>
    <lineage>
        <taxon>Bacteria</taxon>
        <taxon>Bacillati</taxon>
        <taxon>Actinomycetota</taxon>
        <taxon>Actinomycetes</taxon>
        <taxon>Kitasatosporales</taxon>
        <taxon>Streptomycetaceae</taxon>
        <taxon>Streptomyces</taxon>
    </lineage>
</organism>
<dbReference type="Proteomes" id="UP000682308">
    <property type="component" value="Unassembled WGS sequence"/>
</dbReference>
<feature type="compositionally biased region" description="Basic residues" evidence="1">
    <location>
        <begin position="1"/>
        <end position="10"/>
    </location>
</feature>
<feature type="region of interest" description="Disordered" evidence="1">
    <location>
        <begin position="1"/>
        <end position="29"/>
    </location>
</feature>
<comment type="caution">
    <text evidence="2">The sequence shown here is derived from an EMBL/GenBank/DDBJ whole genome shotgun (WGS) entry which is preliminary data.</text>
</comment>
<dbReference type="AlphaFoldDB" id="A0A941F901"/>
<dbReference type="InterPro" id="IPR015424">
    <property type="entry name" value="PyrdxlP-dep_Trfase"/>
</dbReference>
<reference evidence="2 3" key="1">
    <citation type="submission" date="2021-04" db="EMBL/GenBank/DDBJ databases">
        <title>Characterization of the biosynthetic gene cluster of new lipopeptides with antitumor activity in the genome of the marine Streptomyces PHM034.</title>
        <authorList>
            <person name="Ceniceros A."/>
            <person name="Canedo L."/>
            <person name="Mendez C."/>
            <person name="Olano C."/>
            <person name="Schleissner C."/>
            <person name="Cuevas C."/>
            <person name="De La Calle F."/>
            <person name="Salas J.A."/>
        </authorList>
    </citation>
    <scope>NUCLEOTIDE SEQUENCE [LARGE SCALE GENOMIC DNA]</scope>
    <source>
        <strain evidence="2 3">PHM034</strain>
    </source>
</reference>
<dbReference type="SUPFAM" id="SSF53383">
    <property type="entry name" value="PLP-dependent transferases"/>
    <property type="match status" value="1"/>
</dbReference>
<gene>
    <name evidence="2" type="ORF">KEF29_10070</name>
</gene>
<name>A0A941F901_9ACTN</name>
<accession>A0A941F901</accession>
<keyword evidence="3" id="KW-1185">Reference proteome</keyword>
<evidence type="ECO:0000256" key="1">
    <source>
        <dbReference type="SAM" id="MobiDB-lite"/>
    </source>
</evidence>
<feature type="compositionally biased region" description="Low complexity" evidence="1">
    <location>
        <begin position="11"/>
        <end position="21"/>
    </location>
</feature>